<proteinExistence type="predicted"/>
<comment type="caution">
    <text evidence="3">The sequence shown here is derived from an EMBL/GenBank/DDBJ whole genome shotgun (WGS) entry which is preliminary data.</text>
</comment>
<keyword evidence="4" id="KW-1185">Reference proteome</keyword>
<dbReference type="PROSITE" id="PS50297">
    <property type="entry name" value="ANK_REP_REGION"/>
    <property type="match status" value="1"/>
</dbReference>
<dbReference type="Proteomes" id="UP000257109">
    <property type="component" value="Unassembled WGS sequence"/>
</dbReference>
<dbReference type="PANTHER" id="PTHR24121">
    <property type="entry name" value="NO MECHANORECEPTOR POTENTIAL C, ISOFORM D-RELATED"/>
    <property type="match status" value="1"/>
</dbReference>
<evidence type="ECO:0000256" key="2">
    <source>
        <dbReference type="PROSITE-ProRule" id="PRU00023"/>
    </source>
</evidence>
<comment type="subcellular location">
    <subcellularLocation>
        <location evidence="1">Cell membrane</location>
        <topology evidence="1">Peripheral membrane protein</topology>
        <orientation evidence="1">Cytoplasmic side</orientation>
    </subcellularLocation>
</comment>
<dbReference type="InterPro" id="IPR036770">
    <property type="entry name" value="Ankyrin_rpt-contain_sf"/>
</dbReference>
<dbReference type="SUPFAM" id="SSF48403">
    <property type="entry name" value="Ankyrin repeat"/>
    <property type="match status" value="1"/>
</dbReference>
<gene>
    <name evidence="3" type="ORF">CR513_09178</name>
</gene>
<dbReference type="PROSITE" id="PS50088">
    <property type="entry name" value="ANK_REPEAT"/>
    <property type="match status" value="1"/>
</dbReference>
<feature type="non-terminal residue" evidence="3">
    <location>
        <position position="1"/>
    </location>
</feature>
<accession>A0A371HVG1</accession>
<sequence>MEATNVASCRCIQEVSIKDNYERWKILTKNYLLGENLWVVVESDSDLKKPKNKKMNAKALHIIQVSCGLKIFDDIKGYKTAKEAWNYLGSRYGSEVKAMPDIEQGVGDDDYLFEYKHLYRHVEKGDWTKVKSFIIEKKDALFSPTTLGWTVLHTAAITGYVNIVEGLVEAGDDKLLTMQDNEGFTALALAAHRTGNTDVAKCMVEQKDGRVRQHLLGMKNLAGEIPLLLAADKGHTKMTRYLYSKTPPNLLKKQDYCNQGLLVERCIKAEIFGK</sequence>
<evidence type="ECO:0000313" key="4">
    <source>
        <dbReference type="Proteomes" id="UP000257109"/>
    </source>
</evidence>
<evidence type="ECO:0000256" key="1">
    <source>
        <dbReference type="ARBA" id="ARBA00004413"/>
    </source>
</evidence>
<evidence type="ECO:0000313" key="3">
    <source>
        <dbReference type="EMBL" id="RDY06785.1"/>
    </source>
</evidence>
<dbReference type="Pfam" id="PF12796">
    <property type="entry name" value="Ank_2"/>
    <property type="match status" value="1"/>
</dbReference>
<dbReference type="AlphaFoldDB" id="A0A371HVG1"/>
<dbReference type="InterPro" id="IPR002110">
    <property type="entry name" value="Ankyrin_rpt"/>
</dbReference>
<dbReference type="GO" id="GO:0005886">
    <property type="term" value="C:plasma membrane"/>
    <property type="evidence" value="ECO:0007669"/>
    <property type="project" value="UniProtKB-SubCell"/>
</dbReference>
<dbReference type="STRING" id="157652.A0A371HVG1"/>
<dbReference type="SMART" id="SM00248">
    <property type="entry name" value="ANK"/>
    <property type="match status" value="3"/>
</dbReference>
<dbReference type="Gene3D" id="1.25.40.20">
    <property type="entry name" value="Ankyrin repeat-containing domain"/>
    <property type="match status" value="1"/>
</dbReference>
<dbReference type="OrthoDB" id="1410943at2759"/>
<dbReference type="PANTHER" id="PTHR24121:SF16">
    <property type="entry name" value="NON-SPECIFIC SERINE_THREONINE PROTEIN KINASE"/>
    <property type="match status" value="1"/>
</dbReference>
<reference evidence="3" key="1">
    <citation type="submission" date="2018-05" db="EMBL/GenBank/DDBJ databases">
        <title>Draft genome of Mucuna pruriens seed.</title>
        <authorList>
            <person name="Nnadi N.E."/>
            <person name="Vos R."/>
            <person name="Hasami M.H."/>
            <person name="Devisetty U.K."/>
            <person name="Aguiy J.C."/>
        </authorList>
    </citation>
    <scope>NUCLEOTIDE SEQUENCE [LARGE SCALE GENOMIC DNA]</scope>
    <source>
        <strain evidence="3">JCA_2017</strain>
    </source>
</reference>
<organism evidence="3 4">
    <name type="scientific">Mucuna pruriens</name>
    <name type="common">Velvet bean</name>
    <name type="synonym">Dolichos pruriens</name>
    <dbReference type="NCBI Taxonomy" id="157652"/>
    <lineage>
        <taxon>Eukaryota</taxon>
        <taxon>Viridiplantae</taxon>
        <taxon>Streptophyta</taxon>
        <taxon>Embryophyta</taxon>
        <taxon>Tracheophyta</taxon>
        <taxon>Spermatophyta</taxon>
        <taxon>Magnoliopsida</taxon>
        <taxon>eudicotyledons</taxon>
        <taxon>Gunneridae</taxon>
        <taxon>Pentapetalae</taxon>
        <taxon>rosids</taxon>
        <taxon>fabids</taxon>
        <taxon>Fabales</taxon>
        <taxon>Fabaceae</taxon>
        <taxon>Papilionoideae</taxon>
        <taxon>50 kb inversion clade</taxon>
        <taxon>NPAAA clade</taxon>
        <taxon>indigoferoid/millettioid clade</taxon>
        <taxon>Phaseoleae</taxon>
        <taxon>Mucuna</taxon>
    </lineage>
</organism>
<keyword evidence="2" id="KW-0040">ANK repeat</keyword>
<feature type="repeat" description="ANK" evidence="2">
    <location>
        <begin position="147"/>
        <end position="173"/>
    </location>
</feature>
<name>A0A371HVG1_MUCPR</name>
<dbReference type="EMBL" id="QJKJ01001612">
    <property type="protein sequence ID" value="RDY06785.1"/>
    <property type="molecule type" value="Genomic_DNA"/>
</dbReference>
<protein>
    <submittedName>
        <fullName evidence="3">Uncharacterized protein</fullName>
    </submittedName>
</protein>